<dbReference type="PRINTS" id="PR00834">
    <property type="entry name" value="PROTEASES2C"/>
</dbReference>
<evidence type="ECO:0000256" key="2">
    <source>
        <dbReference type="SAM" id="SignalP"/>
    </source>
</evidence>
<name>A0A0J7Y0D2_9SPHN</name>
<feature type="transmembrane region" description="Helical" evidence="1">
    <location>
        <begin position="300"/>
        <end position="322"/>
    </location>
</feature>
<dbReference type="STRING" id="1420583.V473_03810"/>
<keyword evidence="1" id="KW-0812">Transmembrane</keyword>
<dbReference type="PATRIC" id="fig|1420583.3.peg.770"/>
<keyword evidence="2" id="KW-0732">Signal</keyword>
<dbReference type="PANTHER" id="PTHR43019:SF23">
    <property type="entry name" value="PROTEASE DO-LIKE 5, CHLOROPLASTIC"/>
    <property type="match status" value="1"/>
</dbReference>
<dbReference type="InterPro" id="IPR009003">
    <property type="entry name" value="Peptidase_S1_PA"/>
</dbReference>
<keyword evidence="4" id="KW-1185">Reference proteome</keyword>
<evidence type="ECO:0000313" key="3">
    <source>
        <dbReference type="EMBL" id="KMS57356.1"/>
    </source>
</evidence>
<dbReference type="RefSeq" id="WP_066600730.1">
    <property type="nucleotide sequence ID" value="NZ_KQ130434.1"/>
</dbReference>
<organism evidence="3 4">
    <name type="scientific">Sphingobium cupriresistens LL01</name>
    <dbReference type="NCBI Taxonomy" id="1420583"/>
    <lineage>
        <taxon>Bacteria</taxon>
        <taxon>Pseudomonadati</taxon>
        <taxon>Pseudomonadota</taxon>
        <taxon>Alphaproteobacteria</taxon>
        <taxon>Sphingomonadales</taxon>
        <taxon>Sphingomonadaceae</taxon>
        <taxon>Sphingobium</taxon>
    </lineage>
</organism>
<dbReference type="PANTHER" id="PTHR43019">
    <property type="entry name" value="SERINE ENDOPROTEASE DEGS"/>
    <property type="match status" value="1"/>
</dbReference>
<comment type="caution">
    <text evidence="3">The sequence shown here is derived from an EMBL/GenBank/DDBJ whole genome shotgun (WGS) entry which is preliminary data.</text>
</comment>
<dbReference type="InterPro" id="IPR043504">
    <property type="entry name" value="Peptidase_S1_PA_chymotrypsin"/>
</dbReference>
<accession>A0A0J7Y0D2</accession>
<dbReference type="GO" id="GO:0004252">
    <property type="term" value="F:serine-type endopeptidase activity"/>
    <property type="evidence" value="ECO:0007669"/>
    <property type="project" value="InterPro"/>
</dbReference>
<feature type="chain" id="PRO_5005291729" evidence="2">
    <location>
        <begin position="27"/>
        <end position="523"/>
    </location>
</feature>
<sequence>MIALFRRFAPALGCLIALLAPASLHAEQQDIAAAARGVVRVALVATDGSDAYFVGHGSGFAVAPDKVLTNAHVVELAREEKNLVIGVIPSEGRKTYGGRIIAYSPGNDLALIKLEEGRLPVSTFYAGAVTDGQHVTAIGYPGTVDRAQGLGLKQMVEPLATVKTSGNISSGRASQSFDTLLHTAPLAAGNSGGPLTDDCGRVLGVNSFGSVSDGNDAEFGFAVSWREVASFLRQAGVSSLHTVVPCRSMAEADAAEASITQRESQATEQKSRASADAREQAITRARDAAERDVITARENAMAGAAVLLALAVLGLGAGGLFYTQGKEKQSTWFLAGGGVLLFAALGLFFLKPSFASIDERVKLPADKSIVGNSAFAWSGENVCKIDLARSRLTISQPNDIGLNWAEGGCVNGDTQYVASGTLWQRASVPDEANYVSTSQFDPATGTLRVQRWLPDLDTMDKARALLKDETGKGTIKGCGADSALLARIATLQSDLGALLPAQPNERIVYHCQKGRLAPADPAE</sequence>
<feature type="transmembrane region" description="Helical" evidence="1">
    <location>
        <begin position="331"/>
        <end position="350"/>
    </location>
</feature>
<keyword evidence="1" id="KW-0472">Membrane</keyword>
<dbReference type="Pfam" id="PF13365">
    <property type="entry name" value="Trypsin_2"/>
    <property type="match status" value="1"/>
</dbReference>
<dbReference type="Gene3D" id="2.40.10.10">
    <property type="entry name" value="Trypsin-like serine proteases"/>
    <property type="match status" value="2"/>
</dbReference>
<proteinExistence type="predicted"/>
<feature type="signal peptide" evidence="2">
    <location>
        <begin position="1"/>
        <end position="26"/>
    </location>
</feature>
<dbReference type="SUPFAM" id="SSF50494">
    <property type="entry name" value="Trypsin-like serine proteases"/>
    <property type="match status" value="1"/>
</dbReference>
<dbReference type="InterPro" id="IPR001940">
    <property type="entry name" value="Peptidase_S1C"/>
</dbReference>
<gene>
    <name evidence="3" type="ORF">V473_03810</name>
</gene>
<reference evidence="3 4" key="1">
    <citation type="journal article" date="2015" name="G3 (Bethesda)">
        <title>Insights into Ongoing Evolution of the Hexachlorocyclohexane Catabolic Pathway from Comparative Genomics of Ten Sphingomonadaceae Strains.</title>
        <authorList>
            <person name="Pearce S.L."/>
            <person name="Oakeshott J.G."/>
            <person name="Pandey G."/>
        </authorList>
    </citation>
    <scope>NUCLEOTIDE SEQUENCE [LARGE SCALE GENOMIC DNA]</scope>
    <source>
        <strain evidence="3 4">LL01</strain>
    </source>
</reference>
<protein>
    <submittedName>
        <fullName evidence="3">Peptidase S1</fullName>
    </submittedName>
</protein>
<dbReference type="AlphaFoldDB" id="A0A0J7Y0D2"/>
<dbReference type="GO" id="GO:0006508">
    <property type="term" value="P:proteolysis"/>
    <property type="evidence" value="ECO:0007669"/>
    <property type="project" value="InterPro"/>
</dbReference>
<evidence type="ECO:0000256" key="1">
    <source>
        <dbReference type="SAM" id="Phobius"/>
    </source>
</evidence>
<dbReference type="Proteomes" id="UP000052232">
    <property type="component" value="Unassembled WGS sequence"/>
</dbReference>
<keyword evidence="1" id="KW-1133">Transmembrane helix</keyword>
<dbReference type="EMBL" id="JACT01000001">
    <property type="protein sequence ID" value="KMS57356.1"/>
    <property type="molecule type" value="Genomic_DNA"/>
</dbReference>
<evidence type="ECO:0000313" key="4">
    <source>
        <dbReference type="Proteomes" id="UP000052232"/>
    </source>
</evidence>